<feature type="domain" description="FAR1" evidence="1">
    <location>
        <begin position="160"/>
        <end position="214"/>
    </location>
</feature>
<dbReference type="PANTHER" id="PTHR46328:SF34">
    <property type="entry name" value="PROTEIN FAR1-RELATED SEQUENCE 5-LIKE"/>
    <property type="match status" value="1"/>
</dbReference>
<keyword evidence="3" id="KW-1185">Reference proteome</keyword>
<dbReference type="PANTHER" id="PTHR46328">
    <property type="entry name" value="FAR-RED IMPAIRED RESPONSIVE (FAR1) FAMILY PROTEIN-RELATED"/>
    <property type="match status" value="1"/>
</dbReference>
<dbReference type="EMBL" id="JBJUIK010000004">
    <property type="protein sequence ID" value="KAL3529524.1"/>
    <property type="molecule type" value="Genomic_DNA"/>
</dbReference>
<evidence type="ECO:0000313" key="2">
    <source>
        <dbReference type="EMBL" id="KAL3529524.1"/>
    </source>
</evidence>
<sequence length="215" mass="24426">MDPTFRVFVESPLVPYLSNKVALYSLEKLIGEPLKIDAATTLVIRRSLARVFFELDLTHNRPPTIWIASSLIANILLRVAEGLPTSCAIADMDANTCMRTECSPRRRLDFDAIDQDNNDEDSSPMVLNVIKNINKIHSSILTEVIPKIGMQFETEQEAYDFYLAYAKEVGFGIKRSTHHKDKNGKLVDRVFCCSAEGKRAKDKRDIRERAHRPET</sequence>
<dbReference type="Pfam" id="PF03101">
    <property type="entry name" value="FAR1"/>
    <property type="match status" value="1"/>
</dbReference>
<proteinExistence type="predicted"/>
<accession>A0ABD3ACW8</accession>
<reference evidence="2 3" key="1">
    <citation type="submission" date="2024-11" db="EMBL/GenBank/DDBJ databases">
        <title>A near-complete genome assembly of Cinchona calisaya.</title>
        <authorList>
            <person name="Lian D.C."/>
            <person name="Zhao X.W."/>
            <person name="Wei L."/>
        </authorList>
    </citation>
    <scope>NUCLEOTIDE SEQUENCE [LARGE SCALE GENOMIC DNA]</scope>
    <source>
        <tissue evidence="2">Nenye</tissue>
    </source>
</reference>
<organism evidence="2 3">
    <name type="scientific">Cinchona calisaya</name>
    <dbReference type="NCBI Taxonomy" id="153742"/>
    <lineage>
        <taxon>Eukaryota</taxon>
        <taxon>Viridiplantae</taxon>
        <taxon>Streptophyta</taxon>
        <taxon>Embryophyta</taxon>
        <taxon>Tracheophyta</taxon>
        <taxon>Spermatophyta</taxon>
        <taxon>Magnoliopsida</taxon>
        <taxon>eudicotyledons</taxon>
        <taxon>Gunneridae</taxon>
        <taxon>Pentapetalae</taxon>
        <taxon>asterids</taxon>
        <taxon>lamiids</taxon>
        <taxon>Gentianales</taxon>
        <taxon>Rubiaceae</taxon>
        <taxon>Cinchonoideae</taxon>
        <taxon>Cinchoneae</taxon>
        <taxon>Cinchona</taxon>
    </lineage>
</organism>
<evidence type="ECO:0000259" key="1">
    <source>
        <dbReference type="Pfam" id="PF03101"/>
    </source>
</evidence>
<comment type="caution">
    <text evidence="2">The sequence shown here is derived from an EMBL/GenBank/DDBJ whole genome shotgun (WGS) entry which is preliminary data.</text>
</comment>
<gene>
    <name evidence="2" type="ORF">ACH5RR_008846</name>
</gene>
<name>A0ABD3ACW8_9GENT</name>
<evidence type="ECO:0000313" key="3">
    <source>
        <dbReference type="Proteomes" id="UP001630127"/>
    </source>
</evidence>
<protein>
    <recommendedName>
        <fullName evidence="1">FAR1 domain-containing protein</fullName>
    </recommendedName>
</protein>
<dbReference type="Proteomes" id="UP001630127">
    <property type="component" value="Unassembled WGS sequence"/>
</dbReference>
<dbReference type="InterPro" id="IPR004330">
    <property type="entry name" value="FAR1_DNA_bnd_dom"/>
</dbReference>
<dbReference type="AlphaFoldDB" id="A0ABD3ACW8"/>